<evidence type="ECO:0000313" key="3">
    <source>
        <dbReference type="Proteomes" id="UP000199306"/>
    </source>
</evidence>
<keyword evidence="2" id="KW-0031">Aminopeptidase</keyword>
<dbReference type="OrthoDB" id="9770388at2"/>
<gene>
    <name evidence="2" type="ORF">SAMN04515674_104304</name>
</gene>
<comment type="similarity">
    <text evidence="1">Belongs to the peptidase S58 family.</text>
</comment>
<evidence type="ECO:0000313" key="2">
    <source>
        <dbReference type="EMBL" id="SFP63387.1"/>
    </source>
</evidence>
<dbReference type="STRING" id="1079859.SAMN04515674_104304"/>
<dbReference type="Pfam" id="PF03576">
    <property type="entry name" value="Peptidase_S58"/>
    <property type="match status" value="1"/>
</dbReference>
<dbReference type="PANTHER" id="PTHR36512">
    <property type="entry name" value="D-AMINOPEPTIDASE"/>
    <property type="match status" value="1"/>
</dbReference>
<name>A0A1I5RY86_9BACT</name>
<keyword evidence="3" id="KW-1185">Reference proteome</keyword>
<dbReference type="CDD" id="cd02253">
    <property type="entry name" value="DmpA"/>
    <property type="match status" value="1"/>
</dbReference>
<protein>
    <submittedName>
        <fullName evidence="2">L-aminopeptidase DmpA. Serine peptidase. MEROPS family S58</fullName>
    </submittedName>
</protein>
<keyword evidence="2" id="KW-0378">Hydrolase</keyword>
<evidence type="ECO:0000256" key="1">
    <source>
        <dbReference type="ARBA" id="ARBA00007068"/>
    </source>
</evidence>
<dbReference type="InterPro" id="IPR016117">
    <property type="entry name" value="ArgJ-like_dom_sf"/>
</dbReference>
<dbReference type="RefSeq" id="WP_092015876.1">
    <property type="nucleotide sequence ID" value="NZ_FOXH01000004.1"/>
</dbReference>
<reference evidence="2 3" key="1">
    <citation type="submission" date="2016-10" db="EMBL/GenBank/DDBJ databases">
        <authorList>
            <person name="de Groot N.N."/>
        </authorList>
    </citation>
    <scope>NUCLEOTIDE SEQUENCE [LARGE SCALE GENOMIC DNA]</scope>
    <source>
        <strain evidence="3">E92,LMG 26720,CCM 7988</strain>
    </source>
</reference>
<proteinExistence type="inferred from homology"/>
<accession>A0A1I5RY86</accession>
<dbReference type="AlphaFoldDB" id="A0A1I5RY86"/>
<keyword evidence="2" id="KW-0645">Protease</keyword>
<dbReference type="Proteomes" id="UP000199306">
    <property type="component" value="Unassembled WGS sequence"/>
</dbReference>
<sequence length="375" mass="39714">MKYLFILLLICLNTFYGFSQKRARDYGIKIGVLKTGENNAITDVKGVLVGQSTIQTGDSIQTGVTAILPHNGNLFQEKVPAAIYIGNGFGKLSGISQVKELGNLETPILLTNTLSVPTVCDAVIDYTLSLKGNEEVRSVNPVVGETNDGFLNDIAGRHVSKAMAKQAILTAKSGKVEEGNVGAGTGTVCFGFKGGIGTASRILPKKSGGYTVGVLVQSNFGGVLEIAGAPVGVELNQFFLNDQLNDPADGSCMMVVMTDAPVTSRNLERLAKRAMIGLGKTGGIASNGSGDYVIAVSTAQSLRIPHNSNSPKQLNEELRNDEMSALFLAVIEATEEAIVNSLLTARTVKGKHGTIQALPIEKTLEILKKYNRISK</sequence>
<dbReference type="SUPFAM" id="SSF56266">
    <property type="entry name" value="DmpA/ArgJ-like"/>
    <property type="match status" value="1"/>
</dbReference>
<dbReference type="Gene3D" id="3.60.70.12">
    <property type="entry name" value="L-amino peptidase D-ALA esterase/amidase"/>
    <property type="match status" value="1"/>
</dbReference>
<organism evidence="2 3">
    <name type="scientific">Pseudarcicella hirudinis</name>
    <dbReference type="NCBI Taxonomy" id="1079859"/>
    <lineage>
        <taxon>Bacteria</taxon>
        <taxon>Pseudomonadati</taxon>
        <taxon>Bacteroidota</taxon>
        <taxon>Cytophagia</taxon>
        <taxon>Cytophagales</taxon>
        <taxon>Flectobacillaceae</taxon>
        <taxon>Pseudarcicella</taxon>
    </lineage>
</organism>
<dbReference type="InterPro" id="IPR005321">
    <property type="entry name" value="Peptidase_S58_DmpA"/>
</dbReference>
<dbReference type="GO" id="GO:0004177">
    <property type="term" value="F:aminopeptidase activity"/>
    <property type="evidence" value="ECO:0007669"/>
    <property type="project" value="UniProtKB-KW"/>
</dbReference>
<dbReference type="EMBL" id="FOXH01000004">
    <property type="protein sequence ID" value="SFP63387.1"/>
    <property type="molecule type" value="Genomic_DNA"/>
</dbReference>
<dbReference type="PANTHER" id="PTHR36512:SF3">
    <property type="entry name" value="BLR5678 PROTEIN"/>
    <property type="match status" value="1"/>
</dbReference>